<reference evidence="3" key="1">
    <citation type="submission" date="2022-11" db="EMBL/GenBank/DDBJ databases">
        <title>Centuries of genome instability and evolution in soft-shell clam transmissible cancer (bioRxiv).</title>
        <authorList>
            <person name="Hart S.F.M."/>
            <person name="Yonemitsu M.A."/>
            <person name="Giersch R.M."/>
            <person name="Beal B.F."/>
            <person name="Arriagada G."/>
            <person name="Davis B.W."/>
            <person name="Ostrander E.A."/>
            <person name="Goff S.P."/>
            <person name="Metzger M.J."/>
        </authorList>
    </citation>
    <scope>NUCLEOTIDE SEQUENCE</scope>
    <source>
        <strain evidence="3">MELC-2E11</strain>
        <tissue evidence="3">Siphon/mantle</tissue>
    </source>
</reference>
<gene>
    <name evidence="3" type="ORF">MAR_007344</name>
</gene>
<feature type="region of interest" description="Disordered" evidence="1">
    <location>
        <begin position="25"/>
        <end position="67"/>
    </location>
</feature>
<keyword evidence="2" id="KW-0472">Membrane</keyword>
<feature type="non-terminal residue" evidence="3">
    <location>
        <position position="1"/>
    </location>
</feature>
<evidence type="ECO:0000313" key="3">
    <source>
        <dbReference type="EMBL" id="WAQ94873.1"/>
    </source>
</evidence>
<evidence type="ECO:0000256" key="2">
    <source>
        <dbReference type="SAM" id="Phobius"/>
    </source>
</evidence>
<keyword evidence="4" id="KW-1185">Reference proteome</keyword>
<accession>A0ABY7DFL1</accession>
<protein>
    <recommendedName>
        <fullName evidence="5">PTTG1IP</fullName>
    </recommendedName>
</protein>
<dbReference type="Proteomes" id="UP001164746">
    <property type="component" value="Chromosome 1"/>
</dbReference>
<evidence type="ECO:0008006" key="5">
    <source>
        <dbReference type="Google" id="ProtNLM"/>
    </source>
</evidence>
<feature type="transmembrane region" description="Helical" evidence="2">
    <location>
        <begin position="77"/>
        <end position="103"/>
    </location>
</feature>
<keyword evidence="2" id="KW-0812">Transmembrane</keyword>
<name>A0ABY7DFL1_MYAAR</name>
<feature type="region of interest" description="Disordered" evidence="1">
    <location>
        <begin position="120"/>
        <end position="159"/>
    </location>
</feature>
<feature type="compositionally biased region" description="Basic and acidic residues" evidence="1">
    <location>
        <begin position="120"/>
        <end position="134"/>
    </location>
</feature>
<evidence type="ECO:0000256" key="1">
    <source>
        <dbReference type="SAM" id="MobiDB-lite"/>
    </source>
</evidence>
<dbReference type="PANTHER" id="PTHR15191:SF3">
    <property type="entry name" value="PITUITARY TUMOR-TRANSFORMING GENE PROTEIN-BINDING FACTOR"/>
    <property type="match status" value="1"/>
</dbReference>
<dbReference type="PANTHER" id="PTHR15191">
    <property type="entry name" value="PROTEIN CBG20567"/>
    <property type="match status" value="1"/>
</dbReference>
<dbReference type="InterPro" id="IPR052304">
    <property type="entry name" value="PTTG1IP"/>
</dbReference>
<proteinExistence type="predicted"/>
<keyword evidence="2" id="KW-1133">Transmembrane helix</keyword>
<evidence type="ECO:0000313" key="4">
    <source>
        <dbReference type="Proteomes" id="UP001164746"/>
    </source>
</evidence>
<sequence length="159" mass="17171">MQSHIVQPGCQTKYKYQKHSTCLGASTTPPKTTDSPTTTPKLTTKAPTPAPTSAVTSDTTQAPPTTTLPPAELNYEALIIACSVIGGLLVLGLTVCICCCCCCKGNNKAKYAKEDAKFERKKADLKSKHEDKFGQGRQPIHQSFQIPFVNDAKLQLKSE</sequence>
<dbReference type="EMBL" id="CP111012">
    <property type="protein sequence ID" value="WAQ94873.1"/>
    <property type="molecule type" value="Genomic_DNA"/>
</dbReference>
<organism evidence="3 4">
    <name type="scientific">Mya arenaria</name>
    <name type="common">Soft-shell clam</name>
    <dbReference type="NCBI Taxonomy" id="6604"/>
    <lineage>
        <taxon>Eukaryota</taxon>
        <taxon>Metazoa</taxon>
        <taxon>Spiralia</taxon>
        <taxon>Lophotrochozoa</taxon>
        <taxon>Mollusca</taxon>
        <taxon>Bivalvia</taxon>
        <taxon>Autobranchia</taxon>
        <taxon>Heteroconchia</taxon>
        <taxon>Euheterodonta</taxon>
        <taxon>Imparidentia</taxon>
        <taxon>Neoheterodontei</taxon>
        <taxon>Myida</taxon>
        <taxon>Myoidea</taxon>
        <taxon>Myidae</taxon>
        <taxon>Mya</taxon>
    </lineage>
</organism>